<evidence type="ECO:0000256" key="1">
    <source>
        <dbReference type="SAM" id="MobiDB-lite"/>
    </source>
</evidence>
<reference evidence="2" key="2">
    <citation type="submission" date="2025-08" db="UniProtKB">
        <authorList>
            <consortium name="Ensembl"/>
        </authorList>
    </citation>
    <scope>IDENTIFICATION</scope>
    <source>
        <strain evidence="2">broiler</strain>
    </source>
</reference>
<dbReference type="AlphaFoldDB" id="A0A8V0Z9W0"/>
<organism evidence="2 3">
    <name type="scientific">Gallus gallus</name>
    <name type="common">Chicken</name>
    <dbReference type="NCBI Taxonomy" id="9031"/>
    <lineage>
        <taxon>Eukaryota</taxon>
        <taxon>Metazoa</taxon>
        <taxon>Chordata</taxon>
        <taxon>Craniata</taxon>
        <taxon>Vertebrata</taxon>
        <taxon>Euteleostomi</taxon>
        <taxon>Archelosauria</taxon>
        <taxon>Archosauria</taxon>
        <taxon>Dinosauria</taxon>
        <taxon>Saurischia</taxon>
        <taxon>Theropoda</taxon>
        <taxon>Coelurosauria</taxon>
        <taxon>Aves</taxon>
        <taxon>Neognathae</taxon>
        <taxon>Galloanserae</taxon>
        <taxon>Galliformes</taxon>
        <taxon>Phasianidae</taxon>
        <taxon>Phasianinae</taxon>
        <taxon>Gallus</taxon>
    </lineage>
</organism>
<reference evidence="2" key="3">
    <citation type="submission" date="2025-09" db="UniProtKB">
        <authorList>
            <consortium name="Ensembl"/>
        </authorList>
    </citation>
    <scope>IDENTIFICATION</scope>
    <source>
        <strain evidence="2">broiler</strain>
    </source>
</reference>
<sequence length="145" mass="15389">AKDLRDGEGCVDVFPPLAGLGDEQHREHPDAHTDKLHPVPLLGGSAGGVDDGQVAVHTDASQQQDAAVEVGFLQHRDGFAHDGAKNPLVGPVDGPERQAEGKEQVGHSQVEQITTWGHRVPPGSGVPYVDLGLRYAELSLHPLPR</sequence>
<dbReference type="GeneTree" id="ENSGT01070000257305"/>
<feature type="region of interest" description="Disordered" evidence="1">
    <location>
        <begin position="79"/>
        <end position="107"/>
    </location>
</feature>
<feature type="region of interest" description="Disordered" evidence="1">
    <location>
        <begin position="1"/>
        <end position="50"/>
    </location>
</feature>
<accession>A0A8V0Z9W0</accession>
<feature type="compositionally biased region" description="Basic and acidic residues" evidence="1">
    <location>
        <begin position="94"/>
        <end position="105"/>
    </location>
</feature>
<dbReference type="Proteomes" id="UP000000539">
    <property type="component" value="Chromosome 7"/>
</dbReference>
<name>A0A8V0Z9W0_CHICK</name>
<proteinExistence type="predicted"/>
<protein>
    <submittedName>
        <fullName evidence="2">Uncharacterized protein</fullName>
    </submittedName>
</protein>
<feature type="compositionally biased region" description="Basic and acidic residues" evidence="1">
    <location>
        <begin position="22"/>
        <end position="37"/>
    </location>
</feature>
<evidence type="ECO:0000313" key="2">
    <source>
        <dbReference type="Ensembl" id="ENSGALP00010027712.1"/>
    </source>
</evidence>
<reference evidence="2" key="1">
    <citation type="submission" date="2020-11" db="EMBL/GenBank/DDBJ databases">
        <title>Gallus gallus (Chicken) genome, bGalGal1, GRCg7b, maternal haplotype autosomes + Z &amp; W.</title>
        <authorList>
            <person name="Warren W."/>
            <person name="Formenti G."/>
            <person name="Fedrigo O."/>
            <person name="Haase B."/>
            <person name="Mountcastle J."/>
            <person name="Balacco J."/>
            <person name="Tracey A."/>
            <person name="Schneider V."/>
            <person name="Okimoto R."/>
            <person name="Cheng H."/>
            <person name="Hawken R."/>
            <person name="Howe K."/>
            <person name="Jarvis E.D."/>
        </authorList>
    </citation>
    <scope>NUCLEOTIDE SEQUENCE [LARGE SCALE GENOMIC DNA]</scope>
    <source>
        <strain evidence="2">Broiler</strain>
    </source>
</reference>
<evidence type="ECO:0000313" key="3">
    <source>
        <dbReference type="Proteomes" id="UP000000539"/>
    </source>
</evidence>
<keyword evidence="3" id="KW-1185">Reference proteome</keyword>
<dbReference type="Ensembl" id="ENSGALT00010046547.1">
    <property type="protein sequence ID" value="ENSGALP00010027712.1"/>
    <property type="gene ID" value="ENSGALG00010019254.1"/>
</dbReference>